<dbReference type="SUPFAM" id="SSF53474">
    <property type="entry name" value="alpha/beta-Hydrolases"/>
    <property type="match status" value="1"/>
</dbReference>
<keyword evidence="5" id="KW-0378">Hydrolase</keyword>
<dbReference type="InterPro" id="IPR001563">
    <property type="entry name" value="Peptidase_S10"/>
</dbReference>
<dbReference type="Proteomes" id="UP001140453">
    <property type="component" value="Unassembled WGS sequence"/>
</dbReference>
<evidence type="ECO:0000256" key="5">
    <source>
        <dbReference type="ARBA" id="ARBA00022801"/>
    </source>
</evidence>
<dbReference type="GO" id="GO:0000324">
    <property type="term" value="C:fungal-type vacuole"/>
    <property type="evidence" value="ECO:0007669"/>
    <property type="project" value="TreeGrafter"/>
</dbReference>
<dbReference type="GO" id="GO:0004185">
    <property type="term" value="F:serine-type carboxypeptidase activity"/>
    <property type="evidence" value="ECO:0007669"/>
    <property type="project" value="InterPro"/>
</dbReference>
<comment type="similarity">
    <text evidence="1">Belongs to the peptidase S10 family.</text>
</comment>
<evidence type="ECO:0000256" key="4">
    <source>
        <dbReference type="ARBA" id="ARBA00022729"/>
    </source>
</evidence>
<reference evidence="8" key="1">
    <citation type="submission" date="2022-10" db="EMBL/GenBank/DDBJ databases">
        <title>Tapping the CABI collections for fungal endophytes: first genome assemblies for Collariella, Neodidymelliopsis, Ascochyta clinopodiicola, Didymella pomorum, Didymosphaeria variabile, Neocosmospora piperis and Neocucurbitaria cava.</title>
        <authorList>
            <person name="Hill R."/>
        </authorList>
    </citation>
    <scope>NUCLEOTIDE SEQUENCE</scope>
    <source>
        <strain evidence="8">IMI 355082</strain>
    </source>
</reference>
<keyword evidence="2" id="KW-0121">Carboxypeptidase</keyword>
<keyword evidence="4 7" id="KW-0732">Signal</keyword>
<gene>
    <name evidence="8" type="ORF">N0V93_000033</name>
</gene>
<evidence type="ECO:0000313" key="9">
    <source>
        <dbReference type="Proteomes" id="UP001140453"/>
    </source>
</evidence>
<feature type="signal peptide" evidence="7">
    <location>
        <begin position="1"/>
        <end position="20"/>
    </location>
</feature>
<keyword evidence="9" id="KW-1185">Reference proteome</keyword>
<dbReference type="InterPro" id="IPR029058">
    <property type="entry name" value="AB_hydrolase_fold"/>
</dbReference>
<evidence type="ECO:0000256" key="2">
    <source>
        <dbReference type="ARBA" id="ARBA00022645"/>
    </source>
</evidence>
<comment type="caution">
    <text evidence="8">The sequence shown here is derived from an EMBL/GenBank/DDBJ whole genome shotgun (WGS) entry which is preliminary data.</text>
</comment>
<evidence type="ECO:0000256" key="6">
    <source>
        <dbReference type="ARBA" id="ARBA00023180"/>
    </source>
</evidence>
<feature type="chain" id="PRO_5040983674" evidence="7">
    <location>
        <begin position="21"/>
        <end position="368"/>
    </location>
</feature>
<accession>A0A9W8Z2X1</accession>
<dbReference type="PANTHER" id="PTHR11802">
    <property type="entry name" value="SERINE PROTEASE FAMILY S10 SERINE CARBOXYPEPTIDASE"/>
    <property type="match status" value="1"/>
</dbReference>
<dbReference type="PANTHER" id="PTHR11802:SF189">
    <property type="entry name" value="CARBOXYPEPTIDASE"/>
    <property type="match status" value="1"/>
</dbReference>
<keyword evidence="6" id="KW-0325">Glycoprotein</keyword>
<dbReference type="GO" id="GO:0006508">
    <property type="term" value="P:proteolysis"/>
    <property type="evidence" value="ECO:0007669"/>
    <property type="project" value="UniProtKB-KW"/>
</dbReference>
<dbReference type="EMBL" id="JAPEVB010000001">
    <property type="protein sequence ID" value="KAJ4395819.1"/>
    <property type="molecule type" value="Genomic_DNA"/>
</dbReference>
<evidence type="ECO:0000256" key="3">
    <source>
        <dbReference type="ARBA" id="ARBA00022670"/>
    </source>
</evidence>
<keyword evidence="3" id="KW-0645">Protease</keyword>
<proteinExistence type="inferred from homology"/>
<protein>
    <submittedName>
        <fullName evidence="8">Uncharacterized protein</fullName>
    </submittedName>
</protein>
<dbReference type="Gene3D" id="3.40.50.1820">
    <property type="entry name" value="alpha/beta hydrolase"/>
    <property type="match status" value="1"/>
</dbReference>
<dbReference type="OrthoDB" id="443318at2759"/>
<evidence type="ECO:0000256" key="7">
    <source>
        <dbReference type="SAM" id="SignalP"/>
    </source>
</evidence>
<sequence length="368" mass="39155">MHSDPSSLFAFAVLLPSVLAQSFIPNPQDTITLTSRTLPGATLSYKHNVLCGAPSYAGYFTLPVLSAGEPYNASLFYWYFPATQSDPDTAPTTLWLPGGPATSFLDGSSGFPCAVAADGNSTVRNADTLTAYSNMLYLDAPVQAGFSYAGGVANGSFDVVQNVFIPASIEDIVFNSSTTVASMGFLDAAHTANTTAQVAAQVWAFAQVWLQEFPHQAAAASKRASLNIWSFSYSGFFGAASAAYITEQNERIMSGSYEKGTAGVELPIEIELGTLGINNGCVDIESQLASFPEMMVNNTYGIKAVPEAFYSEALELVDVCYGLVANCRALAAEFDSEGTGSVDVVNEACVNTTMMCLMGYWACIWNRM</sequence>
<evidence type="ECO:0000313" key="8">
    <source>
        <dbReference type="EMBL" id="KAJ4395819.1"/>
    </source>
</evidence>
<organism evidence="8 9">
    <name type="scientific">Gnomoniopsis smithogilvyi</name>
    <dbReference type="NCBI Taxonomy" id="1191159"/>
    <lineage>
        <taxon>Eukaryota</taxon>
        <taxon>Fungi</taxon>
        <taxon>Dikarya</taxon>
        <taxon>Ascomycota</taxon>
        <taxon>Pezizomycotina</taxon>
        <taxon>Sordariomycetes</taxon>
        <taxon>Sordariomycetidae</taxon>
        <taxon>Diaporthales</taxon>
        <taxon>Gnomoniaceae</taxon>
        <taxon>Gnomoniopsis</taxon>
    </lineage>
</organism>
<dbReference type="Pfam" id="PF00450">
    <property type="entry name" value="Peptidase_S10"/>
    <property type="match status" value="1"/>
</dbReference>
<name>A0A9W8Z2X1_9PEZI</name>
<dbReference type="AlphaFoldDB" id="A0A9W8Z2X1"/>
<evidence type="ECO:0000256" key="1">
    <source>
        <dbReference type="ARBA" id="ARBA00009431"/>
    </source>
</evidence>